<evidence type="ECO:0000313" key="15">
    <source>
        <dbReference type="Proteomes" id="UP000257055"/>
    </source>
</evidence>
<dbReference type="RefSeq" id="WP_115752322.1">
    <property type="nucleotide sequence ID" value="NZ_LARY01000001.1"/>
</dbReference>
<protein>
    <recommendedName>
        <fullName evidence="10">tRNA dimethylallyltransferase</fullName>
        <ecNumber evidence="10">2.5.1.75</ecNumber>
    </recommendedName>
    <alternativeName>
        <fullName evidence="10">Dimethylallyl diphosphate:tRNA dimethylallyltransferase</fullName>
        <shortName evidence="10">DMAPP:tRNA dimethylallyltransferase</shortName>
        <shortName evidence="10">DMATase</shortName>
    </alternativeName>
    <alternativeName>
        <fullName evidence="10">Isopentenyl-diphosphate:tRNA isopentenyltransferase</fullName>
        <shortName evidence="10">IPP transferase</shortName>
        <shortName evidence="10">IPPT</shortName>
        <shortName evidence="10">IPTase</shortName>
    </alternativeName>
</protein>
<organism evidence="14 15">
    <name type="scientific">Listeria kieliensis</name>
    <dbReference type="NCBI Taxonomy" id="1621700"/>
    <lineage>
        <taxon>Bacteria</taxon>
        <taxon>Bacillati</taxon>
        <taxon>Bacillota</taxon>
        <taxon>Bacilli</taxon>
        <taxon>Bacillales</taxon>
        <taxon>Listeriaceae</taxon>
        <taxon>Listeria</taxon>
    </lineage>
</organism>
<evidence type="ECO:0000256" key="6">
    <source>
        <dbReference type="ARBA" id="ARBA00022741"/>
    </source>
</evidence>
<dbReference type="AlphaFoldDB" id="A0A3D8TUT6"/>
<reference evidence="15" key="1">
    <citation type="submission" date="2015-04" db="EMBL/GenBank/DDBJ databases">
        <authorList>
            <person name="Schardt J."/>
            <person name="Mueller-Herbst S."/>
            <person name="Scherer S."/>
            <person name="Huptas C."/>
        </authorList>
    </citation>
    <scope>NUCLEOTIDE SEQUENCE [LARGE SCALE GENOMIC DNA]</scope>
    <source>
        <strain evidence="15">Kiel-L1</strain>
    </source>
</reference>
<comment type="cofactor">
    <cofactor evidence="1 10">
        <name>Mg(2+)</name>
        <dbReference type="ChEBI" id="CHEBI:18420"/>
    </cofactor>
</comment>
<name>A0A3D8TUT6_9LIST</name>
<dbReference type="SUPFAM" id="SSF52540">
    <property type="entry name" value="P-loop containing nucleoside triphosphate hydrolases"/>
    <property type="match status" value="1"/>
</dbReference>
<comment type="subunit">
    <text evidence="10">Monomer.</text>
</comment>
<dbReference type="PANTHER" id="PTHR11088:SF60">
    <property type="entry name" value="TRNA DIMETHYLALLYLTRANSFERASE"/>
    <property type="match status" value="1"/>
</dbReference>
<evidence type="ECO:0000256" key="4">
    <source>
        <dbReference type="ARBA" id="ARBA00022679"/>
    </source>
</evidence>
<evidence type="ECO:0000256" key="1">
    <source>
        <dbReference type="ARBA" id="ARBA00001946"/>
    </source>
</evidence>
<comment type="similarity">
    <text evidence="3 10 13">Belongs to the IPP transferase family.</text>
</comment>
<evidence type="ECO:0000256" key="12">
    <source>
        <dbReference type="RuleBase" id="RU003784"/>
    </source>
</evidence>
<evidence type="ECO:0000256" key="5">
    <source>
        <dbReference type="ARBA" id="ARBA00022694"/>
    </source>
</evidence>
<gene>
    <name evidence="10" type="primary">miaA</name>
    <name evidence="14" type="ORF">UR08_03750</name>
</gene>
<evidence type="ECO:0000256" key="10">
    <source>
        <dbReference type="HAMAP-Rule" id="MF_00185"/>
    </source>
</evidence>
<dbReference type="InterPro" id="IPR039657">
    <property type="entry name" value="Dimethylallyltransferase"/>
</dbReference>
<keyword evidence="5 10" id="KW-0819">tRNA processing</keyword>
<dbReference type="GO" id="GO:0005524">
    <property type="term" value="F:ATP binding"/>
    <property type="evidence" value="ECO:0007669"/>
    <property type="project" value="UniProtKB-UniRule"/>
</dbReference>
<sequence length="311" mass="35641">MTKIPVIVLVGPTAVGKTELSVSLAENWRGEIISGDSMQVYNGLDIGTAKITESEMRGIPHYLIDVVQPNEPFSASVFQDETKKRIRMIHSKGKLPFVVGGTGLYIQSVFYNYSFGKASEDPEYRARLEEMDASKLHNLLFEKDPKSAEQIHLNNKRRVIRALEVMKLTGKPFSEYQVETELSDEFEPLFLGLELERSVLYDRINQRVDLMMDAGLIEEAKALYDLSLGDVPATRGIGYKELFQYFDGELSKEDATELIKKNSRHFAKRQMTWFRNRMKIHWIHALEESTERQANACIGRFLKANPFDSYK</sequence>
<keyword evidence="8 10" id="KW-0460">Magnesium</keyword>
<feature type="region of interest" description="Interaction with substrate tRNA" evidence="10">
    <location>
        <begin position="36"/>
        <end position="39"/>
    </location>
</feature>
<dbReference type="NCBIfam" id="TIGR00174">
    <property type="entry name" value="miaA"/>
    <property type="match status" value="1"/>
</dbReference>
<comment type="function">
    <text evidence="2 10 12">Catalyzes the transfer of a dimethylallyl group onto the adenine at position 37 in tRNAs that read codons beginning with uridine, leading to the formation of N6-(dimethylallyl)adenosine (i(6)A).</text>
</comment>
<keyword evidence="4 10" id="KW-0808">Transferase</keyword>
<dbReference type="GO" id="GO:0052381">
    <property type="term" value="F:tRNA dimethylallyltransferase activity"/>
    <property type="evidence" value="ECO:0007669"/>
    <property type="project" value="UniProtKB-UniRule"/>
</dbReference>
<evidence type="ECO:0000256" key="8">
    <source>
        <dbReference type="ARBA" id="ARBA00022842"/>
    </source>
</evidence>
<dbReference type="Proteomes" id="UP000257055">
    <property type="component" value="Unassembled WGS sequence"/>
</dbReference>
<keyword evidence="7 10" id="KW-0067">ATP-binding</keyword>
<dbReference type="EMBL" id="LARY01000001">
    <property type="protein sequence ID" value="RDX02632.1"/>
    <property type="molecule type" value="Genomic_DNA"/>
</dbReference>
<comment type="caution">
    <text evidence="14">The sequence shown here is derived from an EMBL/GenBank/DDBJ whole genome shotgun (WGS) entry which is preliminary data.</text>
</comment>
<accession>A0A3D8TUT6</accession>
<dbReference type="InterPro" id="IPR027417">
    <property type="entry name" value="P-loop_NTPase"/>
</dbReference>
<dbReference type="Pfam" id="PF01715">
    <property type="entry name" value="IPPT"/>
    <property type="match status" value="1"/>
</dbReference>
<dbReference type="HAMAP" id="MF_00185">
    <property type="entry name" value="IPP_trans"/>
    <property type="match status" value="1"/>
</dbReference>
<evidence type="ECO:0000256" key="2">
    <source>
        <dbReference type="ARBA" id="ARBA00003213"/>
    </source>
</evidence>
<feature type="site" description="Interaction with substrate tRNA" evidence="10">
    <location>
        <position position="125"/>
    </location>
</feature>
<dbReference type="FunFam" id="1.10.20.140:FF:000001">
    <property type="entry name" value="tRNA dimethylallyltransferase"/>
    <property type="match status" value="1"/>
</dbReference>
<evidence type="ECO:0000256" key="13">
    <source>
        <dbReference type="RuleBase" id="RU003785"/>
    </source>
</evidence>
<evidence type="ECO:0000256" key="9">
    <source>
        <dbReference type="ARBA" id="ARBA00049563"/>
    </source>
</evidence>
<feature type="binding site" evidence="10">
    <location>
        <begin position="13"/>
        <end position="18"/>
    </location>
    <ligand>
        <name>substrate</name>
    </ligand>
</feature>
<dbReference type="InterPro" id="IPR018022">
    <property type="entry name" value="IPT"/>
</dbReference>
<proteinExistence type="inferred from homology"/>
<dbReference type="Gene3D" id="3.40.50.300">
    <property type="entry name" value="P-loop containing nucleotide triphosphate hydrolases"/>
    <property type="match status" value="1"/>
</dbReference>
<dbReference type="PANTHER" id="PTHR11088">
    <property type="entry name" value="TRNA DIMETHYLALLYLTRANSFERASE"/>
    <property type="match status" value="1"/>
</dbReference>
<dbReference type="GO" id="GO:0006400">
    <property type="term" value="P:tRNA modification"/>
    <property type="evidence" value="ECO:0007669"/>
    <property type="project" value="TreeGrafter"/>
</dbReference>
<feature type="binding site" evidence="10">
    <location>
        <begin position="11"/>
        <end position="18"/>
    </location>
    <ligand>
        <name>ATP</name>
        <dbReference type="ChEBI" id="CHEBI:30616"/>
    </ligand>
</feature>
<evidence type="ECO:0000256" key="11">
    <source>
        <dbReference type="RuleBase" id="RU003783"/>
    </source>
</evidence>
<keyword evidence="15" id="KW-1185">Reference proteome</keyword>
<evidence type="ECO:0000256" key="3">
    <source>
        <dbReference type="ARBA" id="ARBA00005842"/>
    </source>
</evidence>
<evidence type="ECO:0000256" key="7">
    <source>
        <dbReference type="ARBA" id="ARBA00022840"/>
    </source>
</evidence>
<dbReference type="EC" id="2.5.1.75" evidence="10"/>
<keyword evidence="6 10" id="KW-0547">Nucleotide-binding</keyword>
<feature type="site" description="Interaction with substrate tRNA" evidence="10">
    <location>
        <position position="102"/>
    </location>
</feature>
<comment type="caution">
    <text evidence="10">Lacks conserved residue(s) required for the propagation of feature annotation.</text>
</comment>
<evidence type="ECO:0000313" key="14">
    <source>
        <dbReference type="EMBL" id="RDX02632.1"/>
    </source>
</evidence>
<dbReference type="Gene3D" id="1.10.20.140">
    <property type="match status" value="1"/>
</dbReference>
<comment type="catalytic activity">
    <reaction evidence="9 10 11">
        <text>adenosine(37) in tRNA + dimethylallyl diphosphate = N(6)-dimethylallyladenosine(37) in tRNA + diphosphate</text>
        <dbReference type="Rhea" id="RHEA:26482"/>
        <dbReference type="Rhea" id="RHEA-COMP:10162"/>
        <dbReference type="Rhea" id="RHEA-COMP:10375"/>
        <dbReference type="ChEBI" id="CHEBI:33019"/>
        <dbReference type="ChEBI" id="CHEBI:57623"/>
        <dbReference type="ChEBI" id="CHEBI:74411"/>
        <dbReference type="ChEBI" id="CHEBI:74415"/>
        <dbReference type="EC" id="2.5.1.75"/>
    </reaction>
</comment>